<feature type="domain" description="NmrA-like" evidence="3">
    <location>
        <begin position="3"/>
        <end position="230"/>
    </location>
</feature>
<sequence length="278" mass="29327">MADTYVVIGATGAQGGAVAAALLSRGLPVRAVVRRPDSAGAVRLADRGAELAVADLDDPQSLAVAFTGAAGVFALTTPFERGPEEEVTQGRSIIEAASSAGVGHLVFSSVASADQHTGVPHFESKVVVEAALAASGIPYTIVGPTYFYDNLLGGLEQIREGVLDLPVPADVPLQQLSRRDLGEFVATVFADPQRFLGARVDIASDNPTPTQMAASLTRRLGREVRLHTGDPAQIESDDMRAMFTFLSSTGYSADLAGLRKQYPEVGWQSFDDWVDQAL</sequence>
<dbReference type="PANTHER" id="PTHR42748">
    <property type="entry name" value="NITROGEN METABOLITE REPRESSION PROTEIN NMRA FAMILY MEMBER"/>
    <property type="match status" value="1"/>
</dbReference>
<evidence type="ECO:0000313" key="4">
    <source>
        <dbReference type="EMBL" id="PYE19466.1"/>
    </source>
</evidence>
<dbReference type="PANTHER" id="PTHR42748:SF7">
    <property type="entry name" value="NMRA LIKE REDOX SENSOR 1-RELATED"/>
    <property type="match status" value="1"/>
</dbReference>
<comment type="caution">
    <text evidence="4">The sequence shown here is derived from an EMBL/GenBank/DDBJ whole genome shotgun (WGS) entry which is preliminary data.</text>
</comment>
<evidence type="ECO:0000256" key="1">
    <source>
        <dbReference type="ARBA" id="ARBA00006328"/>
    </source>
</evidence>
<organism evidence="4 5">
    <name type="scientific">Williamsia limnetica</name>
    <dbReference type="NCBI Taxonomy" id="882452"/>
    <lineage>
        <taxon>Bacteria</taxon>
        <taxon>Bacillati</taxon>
        <taxon>Actinomycetota</taxon>
        <taxon>Actinomycetes</taxon>
        <taxon>Mycobacteriales</taxon>
        <taxon>Nocardiaceae</taxon>
        <taxon>Williamsia</taxon>
    </lineage>
</organism>
<dbReference type="SUPFAM" id="SSF51735">
    <property type="entry name" value="NAD(P)-binding Rossmann-fold domains"/>
    <property type="match status" value="1"/>
</dbReference>
<dbReference type="Gene3D" id="3.90.25.10">
    <property type="entry name" value="UDP-galactose 4-epimerase, domain 1"/>
    <property type="match status" value="1"/>
</dbReference>
<reference evidence="4 5" key="1">
    <citation type="submission" date="2018-06" db="EMBL/GenBank/DDBJ databases">
        <title>Genomic Encyclopedia of Type Strains, Phase IV (KMG-IV): sequencing the most valuable type-strain genomes for metagenomic binning, comparative biology and taxonomic classification.</title>
        <authorList>
            <person name="Goeker M."/>
        </authorList>
    </citation>
    <scope>NUCLEOTIDE SEQUENCE [LARGE SCALE GENOMIC DNA]</scope>
    <source>
        <strain evidence="4 5">DSM 45521</strain>
    </source>
</reference>
<dbReference type="InterPro" id="IPR008030">
    <property type="entry name" value="NmrA-like"/>
</dbReference>
<evidence type="ECO:0000313" key="5">
    <source>
        <dbReference type="Proteomes" id="UP000247591"/>
    </source>
</evidence>
<dbReference type="Proteomes" id="UP000247591">
    <property type="component" value="Unassembled WGS sequence"/>
</dbReference>
<evidence type="ECO:0000256" key="2">
    <source>
        <dbReference type="ARBA" id="ARBA00022857"/>
    </source>
</evidence>
<evidence type="ECO:0000259" key="3">
    <source>
        <dbReference type="Pfam" id="PF05368"/>
    </source>
</evidence>
<dbReference type="AlphaFoldDB" id="A0A318RQS7"/>
<keyword evidence="2" id="KW-0521">NADP</keyword>
<dbReference type="InterPro" id="IPR051164">
    <property type="entry name" value="NmrA-like_oxidored"/>
</dbReference>
<dbReference type="RefSeq" id="WP_245937777.1">
    <property type="nucleotide sequence ID" value="NZ_QJSP01000003.1"/>
</dbReference>
<keyword evidence="5" id="KW-1185">Reference proteome</keyword>
<proteinExistence type="inferred from homology"/>
<dbReference type="EMBL" id="QJSP01000003">
    <property type="protein sequence ID" value="PYE19466.1"/>
    <property type="molecule type" value="Genomic_DNA"/>
</dbReference>
<dbReference type="InterPro" id="IPR036291">
    <property type="entry name" value="NAD(P)-bd_dom_sf"/>
</dbReference>
<dbReference type="Pfam" id="PF05368">
    <property type="entry name" value="NmrA"/>
    <property type="match status" value="1"/>
</dbReference>
<name>A0A318RQS7_WILLI</name>
<protein>
    <submittedName>
        <fullName evidence="4">Uncharacterized protein YbjT (DUF2867 family)</fullName>
    </submittedName>
</protein>
<dbReference type="Gene3D" id="3.40.50.720">
    <property type="entry name" value="NAD(P)-binding Rossmann-like Domain"/>
    <property type="match status" value="1"/>
</dbReference>
<comment type="similarity">
    <text evidence="1">Belongs to the NmrA-type oxidoreductase family.</text>
</comment>
<gene>
    <name evidence="4" type="ORF">DFR67_103379</name>
</gene>
<dbReference type="CDD" id="cd05251">
    <property type="entry name" value="NmrA_like_SDR_a"/>
    <property type="match status" value="1"/>
</dbReference>
<accession>A0A318RQS7</accession>